<dbReference type="Proteomes" id="UP000325440">
    <property type="component" value="Unassembled WGS sequence"/>
</dbReference>
<evidence type="ECO:0000256" key="1">
    <source>
        <dbReference type="SAM" id="Phobius"/>
    </source>
</evidence>
<organism evidence="3 4">
    <name type="scientific">Cinara cedri</name>
    <dbReference type="NCBI Taxonomy" id="506608"/>
    <lineage>
        <taxon>Eukaryota</taxon>
        <taxon>Metazoa</taxon>
        <taxon>Ecdysozoa</taxon>
        <taxon>Arthropoda</taxon>
        <taxon>Hexapoda</taxon>
        <taxon>Insecta</taxon>
        <taxon>Pterygota</taxon>
        <taxon>Neoptera</taxon>
        <taxon>Paraneoptera</taxon>
        <taxon>Hemiptera</taxon>
        <taxon>Sternorrhyncha</taxon>
        <taxon>Aphidomorpha</taxon>
        <taxon>Aphidoidea</taxon>
        <taxon>Aphididae</taxon>
        <taxon>Lachninae</taxon>
        <taxon>Cinara</taxon>
    </lineage>
</organism>
<feature type="signal peptide" evidence="2">
    <location>
        <begin position="1"/>
        <end position="26"/>
    </location>
</feature>
<feature type="chain" id="PRO_5022702054" evidence="2">
    <location>
        <begin position="27"/>
        <end position="600"/>
    </location>
</feature>
<keyword evidence="1" id="KW-0472">Membrane</keyword>
<dbReference type="EMBL" id="CABPRJ010001923">
    <property type="protein sequence ID" value="VVC41686.1"/>
    <property type="molecule type" value="Genomic_DNA"/>
</dbReference>
<keyword evidence="1" id="KW-0812">Transmembrane</keyword>
<sequence length="600" mass="64141">MAVFHGLLARFALLLLLTAVCGVSSAALPPPPPPRETIAADEDLMKASPLTVAQCRAGCLHKLVPRDVEATECEKKSDCWKCWKYCEVLQMDSRNMKSICEHNCDVGCQEACSFHDWHGSSQPSPVVEARGERALTIESGTLRWPRPAQPLSPSSPRLVYVIMRRREPGTRRTWSQLGQTPGYKARLPKTTVAATVRVLAVSAEGLVTIYSPAPEAAPAPATAVQQIPSTAAAASVKTAATPLSAASPSAAPLHDLRDADIIIKSLGRDQILGIRLPLTARSAPQEESLRLMGDDPSGSSEVWNLREVSMIHQKVLVIAEVAWDARQVHRPAYLVTWEIVGGGLKGNLFTDTTCVTLSLWPDTAYLIQVSLLGGADDSVKMSTSPTLLLDTRSAVHSTPAAVFEVTTAARPAGPAAANTAAPSETVATDEVADATFRDYTTDSDTAPEDTTAAITTFTASATVITVPGRWGSSADADDDDETVAAVAGMEDVTAELSAPVVVAAGLGHTQWQLLTAVGASVALFLLLALVLAYRRTGGRGSPALHKVIQHDDAECPPLLDYAPRSLDFAKYLGRCRRSHQLLDEEAVTSHREPRVTRIRH</sequence>
<evidence type="ECO:0000313" key="3">
    <source>
        <dbReference type="EMBL" id="VVC41686.1"/>
    </source>
</evidence>
<accession>A0A5E4NAH0</accession>
<evidence type="ECO:0000313" key="4">
    <source>
        <dbReference type="Proteomes" id="UP000325440"/>
    </source>
</evidence>
<reference evidence="3 4" key="1">
    <citation type="submission" date="2019-08" db="EMBL/GenBank/DDBJ databases">
        <authorList>
            <person name="Alioto T."/>
            <person name="Alioto T."/>
            <person name="Gomez Garrido J."/>
        </authorList>
    </citation>
    <scope>NUCLEOTIDE SEQUENCE [LARGE SCALE GENOMIC DNA]</scope>
</reference>
<dbReference type="AlphaFoldDB" id="A0A5E4NAH0"/>
<proteinExistence type="predicted"/>
<feature type="transmembrane region" description="Helical" evidence="1">
    <location>
        <begin position="511"/>
        <end position="533"/>
    </location>
</feature>
<keyword evidence="1" id="KW-1133">Transmembrane helix</keyword>
<keyword evidence="2" id="KW-0732">Signal</keyword>
<gene>
    <name evidence="3" type="ORF">CINCED_3A025436</name>
</gene>
<protein>
    <submittedName>
        <fullName evidence="3">Immunoglobulin-like fold</fullName>
    </submittedName>
</protein>
<name>A0A5E4NAH0_9HEMI</name>
<evidence type="ECO:0000256" key="2">
    <source>
        <dbReference type="SAM" id="SignalP"/>
    </source>
</evidence>
<keyword evidence="4" id="KW-1185">Reference proteome</keyword>
<dbReference type="OrthoDB" id="8195614at2759"/>